<dbReference type="Pfam" id="PF22725">
    <property type="entry name" value="GFO_IDH_MocA_C3"/>
    <property type="match status" value="1"/>
</dbReference>
<name>A0ABS6KD27_9FIRM</name>
<proteinExistence type="predicted"/>
<evidence type="ECO:0000259" key="1">
    <source>
        <dbReference type="Pfam" id="PF01408"/>
    </source>
</evidence>
<dbReference type="InterPro" id="IPR051450">
    <property type="entry name" value="Gfo/Idh/MocA_Oxidoreductases"/>
</dbReference>
<keyword evidence="4" id="KW-1185">Reference proteome</keyword>
<sequence length="322" mass="35888">MENENKAVRIGIVGCGRVAKNHVEAIQKTPNAVLTAAAGGRKASAFCEKYGLELLDTEDICTSPKIDALLVLTPWEKHYEYAKAALEAGKHVLVEKPVSFEPEEIKGMEQAADENKVVCMPGHSYLYLTELSRIRREVQNGGIGSPAYLYLSETYYMAPELFQKYDGPEVDVLCHQLYLSLAFLGVPKAVSAFRSAFDRSVVETGGPQIIVNLKYDGGCLAQILLSWAAEDHTSDPWTFKVKVLGTQGSMHFSRRDYVRNVGQSYDQVFYQEMFDAQMDHFVNRCILGGEQPLSTIRDAGWVCRLHNLILQAADTEQVVQVL</sequence>
<accession>A0ABS6KD27</accession>
<protein>
    <submittedName>
        <fullName evidence="3">Gfo/Idh/MocA family oxidoreductase</fullName>
    </submittedName>
</protein>
<dbReference type="RefSeq" id="WP_238727418.1">
    <property type="nucleotide sequence ID" value="NZ_JAHQCX010000019.1"/>
</dbReference>
<dbReference type="Gene3D" id="3.40.50.720">
    <property type="entry name" value="NAD(P)-binding Rossmann-like Domain"/>
    <property type="match status" value="1"/>
</dbReference>
<dbReference type="InterPro" id="IPR000683">
    <property type="entry name" value="Gfo/Idh/MocA-like_OxRdtase_N"/>
</dbReference>
<evidence type="ECO:0000313" key="3">
    <source>
        <dbReference type="EMBL" id="MBU9728420.1"/>
    </source>
</evidence>
<feature type="domain" description="GFO/IDH/MocA-like oxidoreductase" evidence="2">
    <location>
        <begin position="133"/>
        <end position="250"/>
    </location>
</feature>
<dbReference type="InterPro" id="IPR055170">
    <property type="entry name" value="GFO_IDH_MocA-like_dom"/>
</dbReference>
<dbReference type="PANTHER" id="PTHR43377:SF1">
    <property type="entry name" value="BILIVERDIN REDUCTASE A"/>
    <property type="match status" value="1"/>
</dbReference>
<dbReference type="PANTHER" id="PTHR43377">
    <property type="entry name" value="BILIVERDIN REDUCTASE A"/>
    <property type="match status" value="1"/>
</dbReference>
<dbReference type="SUPFAM" id="SSF55347">
    <property type="entry name" value="Glyceraldehyde-3-phosphate dehydrogenase-like, C-terminal domain"/>
    <property type="match status" value="1"/>
</dbReference>
<reference evidence="3 4" key="1">
    <citation type="submission" date="2021-06" db="EMBL/GenBank/DDBJ databases">
        <title>Description of novel taxa of the family Lachnospiraceae.</title>
        <authorList>
            <person name="Chaplin A.V."/>
            <person name="Sokolova S.R."/>
            <person name="Pikina A.P."/>
            <person name="Korzhanova M."/>
            <person name="Belova V."/>
            <person name="Korostin D."/>
            <person name="Efimov B.A."/>
        </authorList>
    </citation>
    <scope>NUCLEOTIDE SEQUENCE [LARGE SCALE GENOMIC DNA]</scope>
    <source>
        <strain evidence="3 4">ASD4241</strain>
    </source>
</reference>
<dbReference type="Gene3D" id="3.30.360.10">
    <property type="entry name" value="Dihydrodipicolinate Reductase, domain 2"/>
    <property type="match status" value="1"/>
</dbReference>
<dbReference type="SUPFAM" id="SSF51735">
    <property type="entry name" value="NAD(P)-binding Rossmann-fold domains"/>
    <property type="match status" value="1"/>
</dbReference>
<comment type="caution">
    <text evidence="3">The sequence shown here is derived from an EMBL/GenBank/DDBJ whole genome shotgun (WGS) entry which is preliminary data.</text>
</comment>
<dbReference type="Pfam" id="PF01408">
    <property type="entry name" value="GFO_IDH_MocA"/>
    <property type="match status" value="1"/>
</dbReference>
<evidence type="ECO:0000259" key="2">
    <source>
        <dbReference type="Pfam" id="PF22725"/>
    </source>
</evidence>
<evidence type="ECO:0000313" key="4">
    <source>
        <dbReference type="Proteomes" id="UP001314681"/>
    </source>
</evidence>
<dbReference type="EMBL" id="JAHQCX010000019">
    <property type="protein sequence ID" value="MBU9728420.1"/>
    <property type="molecule type" value="Genomic_DNA"/>
</dbReference>
<dbReference type="InterPro" id="IPR036291">
    <property type="entry name" value="NAD(P)-bd_dom_sf"/>
</dbReference>
<gene>
    <name evidence="3" type="ORF">KTH90_20685</name>
</gene>
<dbReference type="Proteomes" id="UP001314681">
    <property type="component" value="Unassembled WGS sequence"/>
</dbReference>
<feature type="domain" description="Gfo/Idh/MocA-like oxidoreductase N-terminal" evidence="1">
    <location>
        <begin position="8"/>
        <end position="123"/>
    </location>
</feature>
<organism evidence="3 4">
    <name type="scientific">Diplocloster modestus</name>
    <dbReference type="NCBI Taxonomy" id="2850322"/>
    <lineage>
        <taxon>Bacteria</taxon>
        <taxon>Bacillati</taxon>
        <taxon>Bacillota</taxon>
        <taxon>Clostridia</taxon>
        <taxon>Lachnospirales</taxon>
        <taxon>Lachnospiraceae</taxon>
        <taxon>Diplocloster</taxon>
    </lineage>
</organism>